<comment type="caution">
    <text evidence="2">The sequence shown here is derived from an EMBL/GenBank/DDBJ whole genome shotgun (WGS) entry which is preliminary data.</text>
</comment>
<accession>A0A6B0T318</accession>
<evidence type="ECO:0000313" key="2">
    <source>
        <dbReference type="EMBL" id="MXR50596.1"/>
    </source>
</evidence>
<organism evidence="2 3">
    <name type="scientific">Halovenus carboxidivorans</name>
    <dbReference type="NCBI Taxonomy" id="2692199"/>
    <lineage>
        <taxon>Archaea</taxon>
        <taxon>Methanobacteriati</taxon>
        <taxon>Methanobacteriota</taxon>
        <taxon>Stenosarchaea group</taxon>
        <taxon>Halobacteria</taxon>
        <taxon>Halobacteriales</taxon>
        <taxon>Haloarculaceae</taxon>
        <taxon>Halovenus</taxon>
    </lineage>
</organism>
<keyword evidence="2" id="KW-0689">Ribosomal protein</keyword>
<dbReference type="SUPFAM" id="SSF55729">
    <property type="entry name" value="Acyl-CoA N-acyltransferases (Nat)"/>
    <property type="match status" value="1"/>
</dbReference>
<protein>
    <submittedName>
        <fullName evidence="2">Ribosomal protein S18-alanine N-acetyltransferase</fullName>
    </submittedName>
</protein>
<dbReference type="AlphaFoldDB" id="A0A6B0T318"/>
<dbReference type="InterPro" id="IPR000182">
    <property type="entry name" value="GNAT_dom"/>
</dbReference>
<proteinExistence type="predicted"/>
<keyword evidence="3" id="KW-1185">Reference proteome</keyword>
<evidence type="ECO:0000313" key="3">
    <source>
        <dbReference type="Proteomes" id="UP000466535"/>
    </source>
</evidence>
<sequence length="156" mass="17125">MTTASPPGRAGVNVRPAARADLLEVYRIETDSFAQPWPFSAFEQYLGNPGFFVAAGESVLGYVVADTVSNQGIPLGHVKDIAVRQEARGEGVGTALLRRAINLLETEQVHAIKLEVRASNDRAIELYRAHGFEYRRTIEGYYNDGEDGLLFVRPCG</sequence>
<dbReference type="InterPro" id="IPR006464">
    <property type="entry name" value="AcTrfase_RimI/Ard1"/>
</dbReference>
<dbReference type="Gene3D" id="3.40.630.30">
    <property type="match status" value="1"/>
</dbReference>
<keyword evidence="2" id="KW-0808">Transferase</keyword>
<feature type="domain" description="N-acetyltransferase" evidence="1">
    <location>
        <begin position="12"/>
        <end position="156"/>
    </location>
</feature>
<name>A0A6B0T318_9EURY</name>
<keyword evidence="2" id="KW-0687">Ribonucleoprotein</keyword>
<dbReference type="InterPro" id="IPR016181">
    <property type="entry name" value="Acyl_CoA_acyltransferase"/>
</dbReference>
<dbReference type="NCBIfam" id="TIGR01575">
    <property type="entry name" value="rimI"/>
    <property type="match status" value="1"/>
</dbReference>
<dbReference type="Pfam" id="PF00583">
    <property type="entry name" value="Acetyltransf_1"/>
    <property type="match status" value="1"/>
</dbReference>
<dbReference type="CDD" id="cd04301">
    <property type="entry name" value="NAT_SF"/>
    <property type="match status" value="1"/>
</dbReference>
<evidence type="ECO:0000259" key="1">
    <source>
        <dbReference type="PROSITE" id="PS51186"/>
    </source>
</evidence>
<dbReference type="PANTHER" id="PTHR42919">
    <property type="entry name" value="N-ALPHA-ACETYLTRANSFERASE"/>
    <property type="match status" value="1"/>
</dbReference>
<reference evidence="2 3" key="1">
    <citation type="submission" date="2019-12" db="EMBL/GenBank/DDBJ databases">
        <title>Isolation and characterization of three novel carbon monoxide-oxidizing members of Halobacteria from salione crusts and soils.</title>
        <authorList>
            <person name="Myers M.R."/>
            <person name="King G.M."/>
        </authorList>
    </citation>
    <scope>NUCLEOTIDE SEQUENCE [LARGE SCALE GENOMIC DNA]</scope>
    <source>
        <strain evidence="2 3">WSH3</strain>
    </source>
</reference>
<dbReference type="GO" id="GO:0008080">
    <property type="term" value="F:N-acetyltransferase activity"/>
    <property type="evidence" value="ECO:0007669"/>
    <property type="project" value="InterPro"/>
</dbReference>
<dbReference type="GO" id="GO:0005840">
    <property type="term" value="C:ribosome"/>
    <property type="evidence" value="ECO:0007669"/>
    <property type="project" value="UniProtKB-KW"/>
</dbReference>
<dbReference type="PROSITE" id="PS51186">
    <property type="entry name" value="GNAT"/>
    <property type="match status" value="1"/>
</dbReference>
<dbReference type="PANTHER" id="PTHR42919:SF35">
    <property type="entry name" value="N-ACETYLTRANSFERASE DOMAIN-CONTAINING PROTEIN"/>
    <property type="match status" value="1"/>
</dbReference>
<dbReference type="InterPro" id="IPR051556">
    <property type="entry name" value="N-term/lysine_N-AcTrnsfr"/>
</dbReference>
<dbReference type="RefSeq" id="WP_368277914.1">
    <property type="nucleotide sequence ID" value="NZ_WUUT01000001.1"/>
</dbReference>
<dbReference type="Proteomes" id="UP000466535">
    <property type="component" value="Unassembled WGS sequence"/>
</dbReference>
<dbReference type="EMBL" id="WUUT01000001">
    <property type="protein sequence ID" value="MXR50596.1"/>
    <property type="molecule type" value="Genomic_DNA"/>
</dbReference>
<gene>
    <name evidence="2" type="primary">rimI</name>
    <name evidence="2" type="ORF">GRX03_03095</name>
</gene>